<dbReference type="Gene3D" id="3.40.50.880">
    <property type="match status" value="1"/>
</dbReference>
<evidence type="ECO:0000256" key="4">
    <source>
        <dbReference type="ARBA" id="ARBA00022598"/>
    </source>
</evidence>
<evidence type="ECO:0000256" key="9">
    <source>
        <dbReference type="HAMAP-Rule" id="MF_00027"/>
    </source>
</evidence>
<dbReference type="HAMAP" id="MF_00027">
    <property type="entry name" value="CobB_CbiA"/>
    <property type="match status" value="1"/>
</dbReference>
<dbReference type="CDD" id="cd03130">
    <property type="entry name" value="GATase1_CobB"/>
    <property type="match status" value="1"/>
</dbReference>
<dbReference type="UniPathway" id="UPA00148">
    <property type="reaction ID" value="UER00231"/>
</dbReference>
<dbReference type="SUPFAM" id="SSF52540">
    <property type="entry name" value="P-loop containing nucleoside triphosphate hydrolases"/>
    <property type="match status" value="1"/>
</dbReference>
<dbReference type="PANTHER" id="PTHR43873">
    <property type="entry name" value="COBYRINATE A,C-DIAMIDE SYNTHASE"/>
    <property type="match status" value="1"/>
</dbReference>
<dbReference type="AlphaFoldDB" id="A0A7U6GKT9"/>
<dbReference type="PANTHER" id="PTHR43873:SF1">
    <property type="entry name" value="COBYRINATE A,C-DIAMIDE SYNTHASE"/>
    <property type="match status" value="1"/>
</dbReference>
<accession>A0A7U6GKT9</accession>
<feature type="site" description="Increases nucleophilicity of active site Cys" evidence="9">
    <location>
        <position position="443"/>
    </location>
</feature>
<name>A0A7U6GKT9_9GAMM</name>
<evidence type="ECO:0000256" key="6">
    <source>
        <dbReference type="ARBA" id="ARBA00022840"/>
    </source>
</evidence>
<comment type="cofactor">
    <cofactor evidence="1 9">
        <name>Mg(2+)</name>
        <dbReference type="ChEBI" id="CHEBI:18420"/>
    </cofactor>
</comment>
<comment type="catalytic activity">
    <reaction evidence="9">
        <text>cob(II)yrinate + 2 L-glutamine + 2 ATP + 2 H2O = cob(II)yrinate a,c diamide + 2 L-glutamate + 2 ADP + 2 phosphate + 2 H(+)</text>
        <dbReference type="Rhea" id="RHEA:26289"/>
        <dbReference type="ChEBI" id="CHEBI:15377"/>
        <dbReference type="ChEBI" id="CHEBI:15378"/>
        <dbReference type="ChEBI" id="CHEBI:29985"/>
        <dbReference type="ChEBI" id="CHEBI:30616"/>
        <dbReference type="ChEBI" id="CHEBI:43474"/>
        <dbReference type="ChEBI" id="CHEBI:58359"/>
        <dbReference type="ChEBI" id="CHEBI:58537"/>
        <dbReference type="ChEBI" id="CHEBI:58894"/>
        <dbReference type="ChEBI" id="CHEBI:456216"/>
        <dbReference type="EC" id="6.3.5.11"/>
    </reaction>
</comment>
<keyword evidence="5 9" id="KW-0547">Nucleotide-binding</keyword>
<keyword evidence="4 9" id="KW-0436">Ligase</keyword>
<evidence type="ECO:0000256" key="5">
    <source>
        <dbReference type="ARBA" id="ARBA00022741"/>
    </source>
</evidence>
<comment type="miscellaneous">
    <text evidence="9">The a and c carboxylates of cobyrinate are activated for nucleophilic attack via formation of a phosphorylated intermediate by ATP. CbiA catalyzes first the amidation of the c-carboxylate, and then that of the a-carboxylate.</text>
</comment>
<comment type="similarity">
    <text evidence="9">Belongs to the CobB/CbiA family.</text>
</comment>
<comment type="pathway">
    <text evidence="9">Cofactor biosynthesis; adenosylcobalamin biosynthesis; cob(II)yrinate a,c-diamide from sirohydrochlorin (anaerobic route): step 10/10.</text>
</comment>
<keyword evidence="3 9" id="KW-0169">Cobalamin biosynthesis</keyword>
<sequence>MCFEINAMAHLIISAAHKSSGKTTISIGLCAALRQQGHVVQPFKKGPDYIDPLWLGQAAGRSCYNLDFFTMGRNEIPRLFQKHMAGADIGVIEGNKGLYDGLDLDGSNSNAALAALLQAPVVLVLDTRGMTRGVAPLILGYQAFDENIRIAGVVLNSVGGSRHETKLRNVIEHYTDAKVIGAVPRNDSVQIDERHLGLMPSNEAEAAQERIDTIARHVGCNVDLNTVMDIANLAPSAVKTRETRKTSDAHADPVSIAYARDAAFGFYYPDDLDTLENSGARLLPFDTLKDEAMPEADGLFIGGGFPETAMEALSANAGMRRSLRDFIEQGGPAYAECGGLMYLCRSLEWEGRRGEMVGVIRADVKMHQKPQGRGYVRLCETSCHPWPDSKPQARRVNAHEFHYSGLEHLDESLRFAYKVERGYGVDGFHDGLVYKNLLANYSHMRNVGSSHWAERFVAHVRSCVNRRKS</sequence>
<dbReference type="GO" id="GO:0042242">
    <property type="term" value="F:cobyrinic acid a,c-diamide synthase activity"/>
    <property type="evidence" value="ECO:0007669"/>
    <property type="project" value="UniProtKB-UniRule"/>
</dbReference>
<keyword evidence="7 9" id="KW-0460">Magnesium</keyword>
<dbReference type="InterPro" id="IPR004484">
    <property type="entry name" value="CbiA/CobB_synth"/>
</dbReference>
<evidence type="ECO:0000313" key="13">
    <source>
        <dbReference type="Proteomes" id="UP000031631"/>
    </source>
</evidence>
<dbReference type="Pfam" id="PF01656">
    <property type="entry name" value="CbiA"/>
    <property type="match status" value="1"/>
</dbReference>
<dbReference type="EMBL" id="AP012273">
    <property type="protein sequence ID" value="BAO45359.1"/>
    <property type="molecule type" value="Genomic_DNA"/>
</dbReference>
<feature type="active site" description="Nucleophile" evidence="9">
    <location>
        <position position="337"/>
    </location>
</feature>
<dbReference type="InterPro" id="IPR029062">
    <property type="entry name" value="Class_I_gatase-like"/>
</dbReference>
<dbReference type="Pfam" id="PF07685">
    <property type="entry name" value="GATase_3"/>
    <property type="match status" value="1"/>
</dbReference>
<comment type="function">
    <text evidence="9">Catalyzes the ATP-dependent amidation of the two carboxylate groups at positions a and c of cobyrinate, using either L-glutamine or ammonia as the nitrogen source.</text>
</comment>
<evidence type="ECO:0000256" key="1">
    <source>
        <dbReference type="ARBA" id="ARBA00001946"/>
    </source>
</evidence>
<dbReference type="InterPro" id="IPR002586">
    <property type="entry name" value="CobQ/CobB/MinD/ParA_Nub-bd_dom"/>
</dbReference>
<organism evidence="12 13">
    <name type="scientific">Thiolapillus brandeum</name>
    <dbReference type="NCBI Taxonomy" id="1076588"/>
    <lineage>
        <taxon>Bacteria</taxon>
        <taxon>Pseudomonadati</taxon>
        <taxon>Pseudomonadota</taxon>
        <taxon>Gammaproteobacteria</taxon>
        <taxon>Chromatiales</taxon>
        <taxon>Sedimenticolaceae</taxon>
        <taxon>Thiolapillus</taxon>
    </lineage>
</organism>
<evidence type="ECO:0000313" key="12">
    <source>
        <dbReference type="EMBL" id="BAO45359.1"/>
    </source>
</evidence>
<dbReference type="EC" id="6.3.5.11" evidence="9"/>
<evidence type="ECO:0000256" key="3">
    <source>
        <dbReference type="ARBA" id="ARBA00022573"/>
    </source>
</evidence>
<gene>
    <name evidence="9" type="primary">cbiA</name>
    <name evidence="12" type="ORF">TBH_C2450</name>
</gene>
<reference evidence="12 13" key="1">
    <citation type="journal article" date="2014" name="PLoS ONE">
        <title>Physiological and genomic features of a novel sulfur-oxidizing gammaproteobacterium belonging to a previously uncultivated symbiotic lineage isolated from a hydrothermal vent.</title>
        <authorList>
            <person name="Nunoura T."/>
            <person name="Takaki Y."/>
            <person name="Kazama H."/>
            <person name="Kakuta J."/>
            <person name="Shimamura S."/>
            <person name="Makita H."/>
            <person name="Hirai M."/>
            <person name="Miyazaki M."/>
            <person name="Takai K."/>
        </authorList>
    </citation>
    <scope>NUCLEOTIDE SEQUENCE [LARGE SCALE GENOMIC DNA]</scope>
    <source>
        <strain evidence="12 13">Hiromi1</strain>
    </source>
</reference>
<keyword evidence="13" id="KW-1185">Reference proteome</keyword>
<keyword evidence="8 9" id="KW-0315">Glutamine amidotransferase</keyword>
<evidence type="ECO:0000256" key="7">
    <source>
        <dbReference type="ARBA" id="ARBA00022842"/>
    </source>
</evidence>
<dbReference type="Gene3D" id="3.40.50.300">
    <property type="entry name" value="P-loop containing nucleotide triphosphate hydrolases"/>
    <property type="match status" value="1"/>
</dbReference>
<feature type="domain" description="CobQ/CobB/MinD/ParA nucleotide binding" evidence="10">
    <location>
        <begin position="20"/>
        <end position="195"/>
    </location>
</feature>
<dbReference type="GO" id="GO:0009236">
    <property type="term" value="P:cobalamin biosynthetic process"/>
    <property type="evidence" value="ECO:0007669"/>
    <property type="project" value="UniProtKB-UniRule"/>
</dbReference>
<evidence type="ECO:0000256" key="8">
    <source>
        <dbReference type="ARBA" id="ARBA00022962"/>
    </source>
</evidence>
<comment type="domain">
    <text evidence="9">Comprises of two domains. The C-terminal domain contains the binding site for glutamine and catalyzes the hydrolysis of this substrate to glutamate and ammonia. The N-terminal domain is anticipated to bind ATP and cobyrinate and catalyzes the ultimate synthesis of the diamide product. The ammonia produced via the glutaminase domain is probably translocated to the adjacent domain via a molecular tunnel, where it reacts with an activated intermediate.</text>
</comment>
<evidence type="ECO:0000259" key="11">
    <source>
        <dbReference type="Pfam" id="PF07685"/>
    </source>
</evidence>
<dbReference type="GO" id="GO:0005524">
    <property type="term" value="F:ATP binding"/>
    <property type="evidence" value="ECO:0007669"/>
    <property type="project" value="UniProtKB-UniRule"/>
</dbReference>
<evidence type="ECO:0000256" key="2">
    <source>
        <dbReference type="ARBA" id="ARBA00006205"/>
    </source>
</evidence>
<dbReference type="CDD" id="cd05388">
    <property type="entry name" value="CobB_N"/>
    <property type="match status" value="1"/>
</dbReference>
<comment type="similarity">
    <text evidence="2">Belongs to the CobB/CobQ family. CobQ subfamily.</text>
</comment>
<dbReference type="SUPFAM" id="SSF52317">
    <property type="entry name" value="Class I glutamine amidotransferase-like"/>
    <property type="match status" value="1"/>
</dbReference>
<proteinExistence type="inferred from homology"/>
<keyword evidence="6 9" id="KW-0067">ATP-binding</keyword>
<dbReference type="NCBIfam" id="TIGR00379">
    <property type="entry name" value="cobB"/>
    <property type="match status" value="1"/>
</dbReference>
<dbReference type="InterPro" id="IPR011698">
    <property type="entry name" value="GATase_3"/>
</dbReference>
<dbReference type="NCBIfam" id="NF002204">
    <property type="entry name" value="PRK01077.1"/>
    <property type="match status" value="1"/>
</dbReference>
<evidence type="ECO:0000259" key="10">
    <source>
        <dbReference type="Pfam" id="PF01656"/>
    </source>
</evidence>
<protein>
    <recommendedName>
        <fullName evidence="9">Cobyrinate a,c-diamide synthase</fullName>
        <ecNumber evidence="9">6.3.5.11</ecNumber>
    </recommendedName>
    <alternativeName>
        <fullName evidence="9">Cobyrinic acid a,c-diamide synthetase</fullName>
    </alternativeName>
</protein>
<dbReference type="InterPro" id="IPR027417">
    <property type="entry name" value="P-loop_NTPase"/>
</dbReference>
<dbReference type="Proteomes" id="UP000031631">
    <property type="component" value="Chromosome"/>
</dbReference>
<dbReference type="KEGG" id="tbn:TBH_C2450"/>
<dbReference type="PROSITE" id="PS51274">
    <property type="entry name" value="GATASE_COBBQ"/>
    <property type="match status" value="1"/>
</dbReference>
<feature type="domain" description="CobB/CobQ-like glutamine amidotransferase" evidence="11">
    <location>
        <begin position="256"/>
        <end position="444"/>
    </location>
</feature>